<dbReference type="Gene3D" id="3.30.565.10">
    <property type="entry name" value="Histidine kinase-like ATPase, C-terminal domain"/>
    <property type="match status" value="1"/>
</dbReference>
<dbReference type="EMBL" id="CP088295">
    <property type="protein sequence ID" value="UUY03350.1"/>
    <property type="molecule type" value="Genomic_DNA"/>
</dbReference>
<dbReference type="CDD" id="cd00082">
    <property type="entry name" value="HisKA"/>
    <property type="match status" value="1"/>
</dbReference>
<protein>
    <recommendedName>
        <fullName evidence="3">histidine kinase</fullName>
        <ecNumber evidence="3">2.7.13.3</ecNumber>
    </recommendedName>
</protein>
<evidence type="ECO:0000256" key="6">
    <source>
        <dbReference type="ARBA" id="ARBA00022692"/>
    </source>
</evidence>
<dbReference type="Gene3D" id="6.10.340.10">
    <property type="match status" value="1"/>
</dbReference>
<keyword evidence="9" id="KW-0902">Two-component regulatory system</keyword>
<keyword evidence="8 11" id="KW-1133">Transmembrane helix</keyword>
<reference evidence="15" key="1">
    <citation type="submission" date="2021-11" db="EMBL/GenBank/DDBJ databases">
        <title>Cultivation dependent microbiological survey of springs from the worlds oldest radium mine currently devoted to the extraction of radon-saturated water.</title>
        <authorList>
            <person name="Kapinusova G."/>
            <person name="Smrhova T."/>
            <person name="Strejcek M."/>
            <person name="Suman J."/>
            <person name="Jani K."/>
            <person name="Pajer P."/>
            <person name="Uhlik O."/>
        </authorList>
    </citation>
    <scope>NUCLEOTIDE SEQUENCE [LARGE SCALE GENOMIC DNA]</scope>
    <source>
        <strain evidence="15">J379</strain>
    </source>
</reference>
<evidence type="ECO:0000313" key="14">
    <source>
        <dbReference type="EMBL" id="UUY03350.1"/>
    </source>
</evidence>
<dbReference type="InterPro" id="IPR004358">
    <property type="entry name" value="Sig_transdc_His_kin-like_C"/>
</dbReference>
<keyword evidence="6 11" id="KW-0812">Transmembrane</keyword>
<dbReference type="SUPFAM" id="SSF158472">
    <property type="entry name" value="HAMP domain-like"/>
    <property type="match status" value="1"/>
</dbReference>
<dbReference type="RefSeq" id="WP_353863858.1">
    <property type="nucleotide sequence ID" value="NZ_CP088295.1"/>
</dbReference>
<dbReference type="InterPro" id="IPR003660">
    <property type="entry name" value="HAMP_dom"/>
</dbReference>
<evidence type="ECO:0000256" key="2">
    <source>
        <dbReference type="ARBA" id="ARBA00004236"/>
    </source>
</evidence>
<dbReference type="Pfam" id="PF00512">
    <property type="entry name" value="HisKA"/>
    <property type="match status" value="1"/>
</dbReference>
<evidence type="ECO:0000256" key="10">
    <source>
        <dbReference type="ARBA" id="ARBA00023136"/>
    </source>
</evidence>
<comment type="catalytic activity">
    <reaction evidence="1">
        <text>ATP + protein L-histidine = ADP + protein N-phospho-L-histidine.</text>
        <dbReference type="EC" id="2.7.13.3"/>
    </reaction>
</comment>
<feature type="domain" description="Histidine kinase" evidence="12">
    <location>
        <begin position="250"/>
        <end position="457"/>
    </location>
</feature>
<dbReference type="SMART" id="SM00304">
    <property type="entry name" value="HAMP"/>
    <property type="match status" value="1"/>
</dbReference>
<dbReference type="Proteomes" id="UP001058860">
    <property type="component" value="Chromosome"/>
</dbReference>
<evidence type="ECO:0000256" key="7">
    <source>
        <dbReference type="ARBA" id="ARBA00022777"/>
    </source>
</evidence>
<keyword evidence="15" id="KW-1185">Reference proteome</keyword>
<dbReference type="PROSITE" id="PS50109">
    <property type="entry name" value="HIS_KIN"/>
    <property type="match status" value="1"/>
</dbReference>
<keyword evidence="5" id="KW-0808">Transferase</keyword>
<dbReference type="CDD" id="cd00075">
    <property type="entry name" value="HATPase"/>
    <property type="match status" value="1"/>
</dbReference>
<dbReference type="Gene3D" id="1.10.287.130">
    <property type="match status" value="1"/>
</dbReference>
<evidence type="ECO:0000259" key="12">
    <source>
        <dbReference type="PROSITE" id="PS50109"/>
    </source>
</evidence>
<evidence type="ECO:0000256" key="8">
    <source>
        <dbReference type="ARBA" id="ARBA00022989"/>
    </source>
</evidence>
<keyword evidence="4" id="KW-0597">Phosphoprotein</keyword>
<evidence type="ECO:0000256" key="5">
    <source>
        <dbReference type="ARBA" id="ARBA00022679"/>
    </source>
</evidence>
<accession>A0ABY5PFW2</accession>
<dbReference type="InterPro" id="IPR036097">
    <property type="entry name" value="HisK_dim/P_sf"/>
</dbReference>
<dbReference type="InterPro" id="IPR036890">
    <property type="entry name" value="HATPase_C_sf"/>
</dbReference>
<sequence length="463" mass="49142">MSLRRRLTLVSAGAVAVTVVGLAFAAYLLVGGLLRDQVDDSLRGAAAITDDRIIERFSVDPPPVPPGRQQIRIPGPFLSAKIVDAQGDTTRQFGGQVPFPTPGVAPEIAGAPRGTTRIIDGEDDEGRPLRLLVKSVGGGRAVVVARDTQEIEALLERLRWALIGLGVAGVLAAGLLGRMVSGTAMRPLERLRDAVDHVGRTGDLTRRVPEDGPAELRDVAVRFNRMLERLQASTEALDASARAQRQLVADASHELRTPIAALRTNIEVLQSAPDLQGPDRDTLLEHVEEQLQELGGLVGDLIDLARGDEPLPELQDVRLDLLVADEVAWARRHAGDVVFALEAEPTVVDADPERISRAVRNLLDNAAKFSPPGGVVEVAVADGAIAVRDHGRGIDPDDVPHVFDRFWRADGARDVPGSGLGLAIVRQAVEAHGGEVVVDGAVPGGGARFEIRLTGATAPTLVS</sequence>
<evidence type="ECO:0000259" key="13">
    <source>
        <dbReference type="PROSITE" id="PS50885"/>
    </source>
</evidence>
<gene>
    <name evidence="14" type="ORF">LRS13_22195</name>
</gene>
<comment type="subcellular location">
    <subcellularLocation>
        <location evidence="2">Cell membrane</location>
    </subcellularLocation>
</comment>
<dbReference type="InterPro" id="IPR005467">
    <property type="entry name" value="His_kinase_dom"/>
</dbReference>
<evidence type="ECO:0000256" key="4">
    <source>
        <dbReference type="ARBA" id="ARBA00022553"/>
    </source>
</evidence>
<dbReference type="InterPro" id="IPR003594">
    <property type="entry name" value="HATPase_dom"/>
</dbReference>
<dbReference type="EC" id="2.7.13.3" evidence="3"/>
<feature type="transmembrane region" description="Helical" evidence="11">
    <location>
        <begin position="7"/>
        <end position="30"/>
    </location>
</feature>
<dbReference type="InterPro" id="IPR003661">
    <property type="entry name" value="HisK_dim/P_dom"/>
</dbReference>
<keyword evidence="7 14" id="KW-0418">Kinase</keyword>
<dbReference type="SUPFAM" id="SSF55874">
    <property type="entry name" value="ATPase domain of HSP90 chaperone/DNA topoisomerase II/histidine kinase"/>
    <property type="match status" value="1"/>
</dbReference>
<dbReference type="PRINTS" id="PR00344">
    <property type="entry name" value="BCTRLSENSOR"/>
</dbReference>
<dbReference type="SMART" id="SM00388">
    <property type="entry name" value="HisKA"/>
    <property type="match status" value="1"/>
</dbReference>
<evidence type="ECO:0000256" key="1">
    <source>
        <dbReference type="ARBA" id="ARBA00000085"/>
    </source>
</evidence>
<proteinExistence type="predicted"/>
<dbReference type="Pfam" id="PF00672">
    <property type="entry name" value="HAMP"/>
    <property type="match status" value="1"/>
</dbReference>
<evidence type="ECO:0000313" key="15">
    <source>
        <dbReference type="Proteomes" id="UP001058860"/>
    </source>
</evidence>
<dbReference type="PROSITE" id="PS50885">
    <property type="entry name" value="HAMP"/>
    <property type="match status" value="1"/>
</dbReference>
<evidence type="ECO:0000256" key="11">
    <source>
        <dbReference type="SAM" id="Phobius"/>
    </source>
</evidence>
<keyword evidence="10 11" id="KW-0472">Membrane</keyword>
<dbReference type="SMART" id="SM00387">
    <property type="entry name" value="HATPase_c"/>
    <property type="match status" value="1"/>
</dbReference>
<dbReference type="InterPro" id="IPR050428">
    <property type="entry name" value="TCS_sensor_his_kinase"/>
</dbReference>
<dbReference type="SUPFAM" id="SSF47384">
    <property type="entry name" value="Homodimeric domain of signal transducing histidine kinase"/>
    <property type="match status" value="1"/>
</dbReference>
<evidence type="ECO:0000256" key="9">
    <source>
        <dbReference type="ARBA" id="ARBA00023012"/>
    </source>
</evidence>
<evidence type="ECO:0000256" key="3">
    <source>
        <dbReference type="ARBA" id="ARBA00012438"/>
    </source>
</evidence>
<dbReference type="Pfam" id="PF02518">
    <property type="entry name" value="HATPase_c"/>
    <property type="match status" value="1"/>
</dbReference>
<organism evidence="14 15">
    <name type="scientific">Svornostia abyssi</name>
    <dbReference type="NCBI Taxonomy" id="2898438"/>
    <lineage>
        <taxon>Bacteria</taxon>
        <taxon>Bacillati</taxon>
        <taxon>Actinomycetota</taxon>
        <taxon>Thermoleophilia</taxon>
        <taxon>Solirubrobacterales</taxon>
        <taxon>Baekduiaceae</taxon>
        <taxon>Svornostia</taxon>
    </lineage>
</organism>
<dbReference type="PANTHER" id="PTHR45436:SF5">
    <property type="entry name" value="SENSOR HISTIDINE KINASE TRCS"/>
    <property type="match status" value="1"/>
</dbReference>
<feature type="domain" description="HAMP" evidence="13">
    <location>
        <begin position="182"/>
        <end position="235"/>
    </location>
</feature>
<dbReference type="CDD" id="cd06225">
    <property type="entry name" value="HAMP"/>
    <property type="match status" value="1"/>
</dbReference>
<dbReference type="PANTHER" id="PTHR45436">
    <property type="entry name" value="SENSOR HISTIDINE KINASE YKOH"/>
    <property type="match status" value="1"/>
</dbReference>
<name>A0ABY5PFW2_9ACTN</name>
<dbReference type="GO" id="GO:0016301">
    <property type="term" value="F:kinase activity"/>
    <property type="evidence" value="ECO:0007669"/>
    <property type="project" value="UniProtKB-KW"/>
</dbReference>